<name>A0A347UGW6_9RHOB</name>
<dbReference type="KEGG" id="pamo:BAR1_09205"/>
<evidence type="ECO:0000313" key="3">
    <source>
        <dbReference type="Proteomes" id="UP000261704"/>
    </source>
</evidence>
<dbReference type="Proteomes" id="UP000261704">
    <property type="component" value="Chromosome"/>
</dbReference>
<organism evidence="2 3">
    <name type="scientific">Profundibacter amoris</name>
    <dbReference type="NCBI Taxonomy" id="2171755"/>
    <lineage>
        <taxon>Bacteria</taxon>
        <taxon>Pseudomonadati</taxon>
        <taxon>Pseudomonadota</taxon>
        <taxon>Alphaproteobacteria</taxon>
        <taxon>Rhodobacterales</taxon>
        <taxon>Paracoccaceae</taxon>
        <taxon>Profundibacter</taxon>
    </lineage>
</organism>
<accession>A0A347UGW6</accession>
<keyword evidence="3" id="KW-1185">Reference proteome</keyword>
<feature type="region of interest" description="Disordered" evidence="1">
    <location>
        <begin position="177"/>
        <end position="199"/>
    </location>
</feature>
<dbReference type="RefSeq" id="WP_118942750.1">
    <property type="nucleotide sequence ID" value="NZ_CP032125.1"/>
</dbReference>
<sequence length="199" mass="22678">MNDATNRETIKKARESFTGQNLTESQADIVAGLTGIIDRHIHKTGSFREPLTDYAHAFARSEKFDAMKGEMIIRDFYKARYGRTMNTTRETLLENEKNLPETAREQALQAARQTLDAISKGKTEPFYKSYDREGSALARELSITESGAKHLMSECYQSVEGRALYEAGKKLEEKYHRPNAEAARQERIEAQTLRQNPAR</sequence>
<evidence type="ECO:0000256" key="1">
    <source>
        <dbReference type="SAM" id="MobiDB-lite"/>
    </source>
</evidence>
<dbReference type="OrthoDB" id="7864797at2"/>
<evidence type="ECO:0000313" key="2">
    <source>
        <dbReference type="EMBL" id="AXX98094.1"/>
    </source>
</evidence>
<protein>
    <submittedName>
        <fullName evidence="2">Uncharacterized protein</fullName>
    </submittedName>
</protein>
<reference evidence="2 3" key="1">
    <citation type="submission" date="2018-09" db="EMBL/GenBank/DDBJ databases">
        <title>Profundibacter amoris BAR1 gen. nov., sp. nov., a new member of the Roseobacter clade isolated at Lokis Castle Vent Field on the Arctic Mid-Oceanic Ridge.</title>
        <authorList>
            <person name="Le Moine Bauer S."/>
            <person name="Sjoeberg A.G."/>
            <person name="L'Haridon S."/>
            <person name="Stokke R."/>
            <person name="Roalkvam I."/>
            <person name="Steen I.H."/>
            <person name="Dahle H."/>
        </authorList>
    </citation>
    <scope>NUCLEOTIDE SEQUENCE [LARGE SCALE GENOMIC DNA]</scope>
    <source>
        <strain evidence="2 3">BAR1</strain>
    </source>
</reference>
<feature type="compositionally biased region" description="Basic and acidic residues" evidence="1">
    <location>
        <begin position="177"/>
        <end position="189"/>
    </location>
</feature>
<gene>
    <name evidence="2" type="ORF">BAR1_09205</name>
</gene>
<dbReference type="AlphaFoldDB" id="A0A347UGW6"/>
<proteinExistence type="predicted"/>
<dbReference type="EMBL" id="CP032125">
    <property type="protein sequence ID" value="AXX98094.1"/>
    <property type="molecule type" value="Genomic_DNA"/>
</dbReference>